<comment type="similarity">
    <text evidence="1">Belongs to the KRI1 family.</text>
</comment>
<dbReference type="Pfam" id="PF12936">
    <property type="entry name" value="Kri1_C"/>
    <property type="match status" value="1"/>
</dbReference>
<feature type="compositionally biased region" description="Basic and acidic residues" evidence="3">
    <location>
        <begin position="121"/>
        <end position="134"/>
    </location>
</feature>
<evidence type="ECO:0000313" key="5">
    <source>
        <dbReference type="EMBL" id="KHN78808.1"/>
    </source>
</evidence>
<evidence type="ECO:0000256" key="1">
    <source>
        <dbReference type="ARBA" id="ARBA00007473"/>
    </source>
</evidence>
<feature type="compositionally biased region" description="Basic residues" evidence="3">
    <location>
        <begin position="663"/>
        <end position="675"/>
    </location>
</feature>
<feature type="compositionally biased region" description="Basic and acidic residues" evidence="3">
    <location>
        <begin position="176"/>
        <end position="190"/>
    </location>
</feature>
<name>A0A0B2VBC5_TOXCA</name>
<dbReference type="GO" id="GO:0000447">
    <property type="term" value="P:endonucleolytic cleavage in ITS1 to separate SSU-rRNA from 5.8S rRNA and LSU-rRNA from tricistronic rRNA transcript (SSU-rRNA, 5.8S rRNA, LSU-rRNA)"/>
    <property type="evidence" value="ECO:0007669"/>
    <property type="project" value="TreeGrafter"/>
</dbReference>
<dbReference type="InterPro" id="IPR024626">
    <property type="entry name" value="Kri1-like_C"/>
</dbReference>
<evidence type="ECO:0000259" key="4">
    <source>
        <dbReference type="Pfam" id="PF12936"/>
    </source>
</evidence>
<feature type="region of interest" description="Disordered" evidence="3">
    <location>
        <begin position="42"/>
        <end position="67"/>
    </location>
</feature>
<reference evidence="5 6" key="1">
    <citation type="submission" date="2014-11" db="EMBL/GenBank/DDBJ databases">
        <title>Genetic blueprint of the zoonotic pathogen Toxocara canis.</title>
        <authorList>
            <person name="Zhu X.-Q."/>
            <person name="Korhonen P.K."/>
            <person name="Cai H."/>
            <person name="Young N.D."/>
            <person name="Nejsum P."/>
            <person name="von Samson-Himmelstjerna G."/>
            <person name="Boag P.R."/>
            <person name="Tan P."/>
            <person name="Li Q."/>
            <person name="Min J."/>
            <person name="Yang Y."/>
            <person name="Wang X."/>
            <person name="Fang X."/>
            <person name="Hall R.S."/>
            <person name="Hofmann A."/>
            <person name="Sternberg P.W."/>
            <person name="Jex A.R."/>
            <person name="Gasser R.B."/>
        </authorList>
    </citation>
    <scope>NUCLEOTIDE SEQUENCE [LARGE SCALE GENOMIC DNA]</scope>
    <source>
        <strain evidence="5">PN_DK_2014</strain>
    </source>
</reference>
<comment type="caution">
    <text evidence="5">The sequence shown here is derived from an EMBL/GenBank/DDBJ whole genome shotgun (WGS) entry which is preliminary data.</text>
</comment>
<dbReference type="OrthoDB" id="10252032at2759"/>
<dbReference type="PANTHER" id="PTHR14490">
    <property type="entry name" value="ZINC FINGER, ZZ TYPE"/>
    <property type="match status" value="1"/>
</dbReference>
<dbReference type="EMBL" id="JPKZ01002017">
    <property type="protein sequence ID" value="KHN78808.1"/>
    <property type="molecule type" value="Genomic_DNA"/>
</dbReference>
<sequence length="713" mass="83660">MVKVELDLSDDGENGESLQINKAYAERYDNWRRLEEMQKLKDKYGSDVGSDDESTSSEEPADWSADHERDFLRTLAALKTHDPKIYSDEKFFTAQPSSSSEADPQKKKKGKKNKEAPMYLKDYERKLILERGGDISEGDEDSEREREPGYFEKQEKIKQELKAALQDDSDGDDSDTLLKKREKSQKEIKKEEDEYYEWLKGHRKEDIADADRLKGLRDLWNDASLDKDEKFLRDYLLNKEYETNNDAEIPTYDEIVNVEEDEEEMEREKEFERKFNFRFEEPDQEFIKQYPRTVKESLRKADDKRKERRDAYKARKKEEKRALKEQIKELRALKKAEIEEKLKKLRHISGDDQLPVRIDDLEEDFDPAAYDKRMEELFNNHYYEQEMDEDAEKPVFSDVSSDSSDECDYDNLVVGTAIRGAETSETDGDESLKEQKPNTSQRGGGEEGEFLFREKKPTSRRKKRNSRFAEAVLRKKPLFDPREKTFEEYFNEYYALDYEDIIGGDITTRFKYRTVPANSFGLTVDEILSADDRQLNAWASLKKATAYRTEAEERYDIQAYEKKARNVEKKRRIFSTDFGGKKSAKLRMIDEECEANEKTNGGSEMIEESKSKSRRRKKKKKKKCVDGTTINNEPDVEVQGQGQDERAHSTINVNNEAVNAKEGRKRRVRKRKRSGGTKPQKDAFSVDDDRLRAYGFNPKKFKNKISHRNRGEK</sequence>
<organism evidence="5 6">
    <name type="scientific">Toxocara canis</name>
    <name type="common">Canine roundworm</name>
    <dbReference type="NCBI Taxonomy" id="6265"/>
    <lineage>
        <taxon>Eukaryota</taxon>
        <taxon>Metazoa</taxon>
        <taxon>Ecdysozoa</taxon>
        <taxon>Nematoda</taxon>
        <taxon>Chromadorea</taxon>
        <taxon>Rhabditida</taxon>
        <taxon>Spirurina</taxon>
        <taxon>Ascaridomorpha</taxon>
        <taxon>Ascaridoidea</taxon>
        <taxon>Toxocaridae</taxon>
        <taxon>Toxocara</taxon>
    </lineage>
</organism>
<dbReference type="GO" id="GO:0005730">
    <property type="term" value="C:nucleolus"/>
    <property type="evidence" value="ECO:0007669"/>
    <property type="project" value="TreeGrafter"/>
</dbReference>
<gene>
    <name evidence="5" type="primary">KRI1</name>
    <name evidence="5" type="ORF">Tcan_12958</name>
</gene>
<dbReference type="AlphaFoldDB" id="A0A0B2VBC5"/>
<dbReference type="Pfam" id="PF05178">
    <property type="entry name" value="Kri1"/>
    <property type="match status" value="1"/>
</dbReference>
<feature type="compositionally biased region" description="Basic residues" evidence="3">
    <location>
        <begin position="612"/>
        <end position="623"/>
    </location>
</feature>
<dbReference type="OMA" id="WDNYDPR"/>
<feature type="region of interest" description="Disordered" evidence="3">
    <location>
        <begin position="1"/>
        <end position="22"/>
    </location>
</feature>
<dbReference type="Proteomes" id="UP000031036">
    <property type="component" value="Unassembled WGS sequence"/>
</dbReference>
<evidence type="ECO:0000256" key="3">
    <source>
        <dbReference type="SAM" id="MobiDB-lite"/>
    </source>
</evidence>
<keyword evidence="6" id="KW-1185">Reference proteome</keyword>
<dbReference type="GO" id="GO:0030686">
    <property type="term" value="C:90S preribosome"/>
    <property type="evidence" value="ECO:0007669"/>
    <property type="project" value="TreeGrafter"/>
</dbReference>
<evidence type="ECO:0000313" key="6">
    <source>
        <dbReference type="Proteomes" id="UP000031036"/>
    </source>
</evidence>
<protein>
    <recommendedName>
        <fullName evidence="2">Protein KRI1 homolog</fullName>
    </recommendedName>
</protein>
<feature type="domain" description="Kri1-like C-terminal" evidence="4">
    <location>
        <begin position="484"/>
        <end position="572"/>
    </location>
</feature>
<feature type="region of interest" description="Disordered" evidence="3">
    <location>
        <begin position="388"/>
        <end position="466"/>
    </location>
</feature>
<feature type="region of interest" description="Disordered" evidence="3">
    <location>
        <begin position="297"/>
        <end position="320"/>
    </location>
</feature>
<dbReference type="STRING" id="6265.A0A0B2VBC5"/>
<evidence type="ECO:0000256" key="2">
    <source>
        <dbReference type="ARBA" id="ARBA00017294"/>
    </source>
</evidence>
<proteinExistence type="inferred from homology"/>
<dbReference type="InterPro" id="IPR018034">
    <property type="entry name" value="Kri1"/>
</dbReference>
<feature type="compositionally biased region" description="Basic and acidic residues" evidence="3">
    <location>
        <begin position="143"/>
        <end position="161"/>
    </location>
</feature>
<feature type="region of interest" description="Disordered" evidence="3">
    <location>
        <begin position="595"/>
        <end position="686"/>
    </location>
</feature>
<accession>A0A0B2VBC5</accession>
<dbReference type="PANTHER" id="PTHR14490:SF5">
    <property type="entry name" value="PROTEIN KRI1 HOMOLOG"/>
    <property type="match status" value="1"/>
</dbReference>
<feature type="compositionally biased region" description="Acidic residues" evidence="3">
    <location>
        <begin position="49"/>
        <end position="61"/>
    </location>
</feature>
<feature type="region of interest" description="Disordered" evidence="3">
    <location>
        <begin position="89"/>
        <end position="190"/>
    </location>
</feature>